<dbReference type="EMBL" id="NFKP01000003">
    <property type="protein sequence ID" value="OUP70644.1"/>
    <property type="molecule type" value="Genomic_DNA"/>
</dbReference>
<comment type="caution">
    <text evidence="1">The sequence shown here is derived from an EMBL/GenBank/DDBJ whole genome shotgun (WGS) entry which is preliminary data.</text>
</comment>
<gene>
    <name evidence="1" type="ORF">B5F11_04160</name>
</gene>
<organism evidence="1 2">
    <name type="scientific">Anaerotruncus colihominis</name>
    <dbReference type="NCBI Taxonomy" id="169435"/>
    <lineage>
        <taxon>Bacteria</taxon>
        <taxon>Bacillati</taxon>
        <taxon>Bacillota</taxon>
        <taxon>Clostridia</taxon>
        <taxon>Eubacteriales</taxon>
        <taxon>Oscillospiraceae</taxon>
        <taxon>Anaerotruncus</taxon>
    </lineage>
</organism>
<dbReference type="RefSeq" id="WP_087299800.1">
    <property type="nucleotide sequence ID" value="NZ_NFKP01000003.1"/>
</dbReference>
<accession>A0A1Y4N632</accession>
<name>A0A1Y4N632_9FIRM</name>
<dbReference type="AlphaFoldDB" id="A0A1Y4N632"/>
<dbReference type="Proteomes" id="UP000196386">
    <property type="component" value="Unassembled WGS sequence"/>
</dbReference>
<proteinExistence type="predicted"/>
<reference evidence="2" key="1">
    <citation type="submission" date="2017-04" db="EMBL/GenBank/DDBJ databases">
        <title>Function of individual gut microbiota members based on whole genome sequencing of pure cultures obtained from chicken caecum.</title>
        <authorList>
            <person name="Medvecky M."/>
            <person name="Cejkova D."/>
            <person name="Polansky O."/>
            <person name="Karasova D."/>
            <person name="Kubasova T."/>
            <person name="Cizek A."/>
            <person name="Rychlik I."/>
        </authorList>
    </citation>
    <scope>NUCLEOTIDE SEQUENCE [LARGE SCALE GENOMIC DNA]</scope>
    <source>
        <strain evidence="2">An175</strain>
    </source>
</reference>
<evidence type="ECO:0000313" key="2">
    <source>
        <dbReference type="Proteomes" id="UP000196386"/>
    </source>
</evidence>
<sequence length="382" mass="41956">MDAQEFVTLQEAFDTGLIPKEFESIFPSMNCKWCGKPLKINGALTILRCDNSNCTIRLVKGLVKVLSNLGIKGIGDAKVLSHISSRVAEAEAVKMLSNRFEELGINTEDVLSKCKSGLRWQEAVGKDAYYEIISMSGKINMLGTSFEQALDRVISGAGERAIHTSIDFLMDPPSEFRDDIKQALSVKRTFSEAVKVLAIPDMVERADLVFGDCDSYDEFLMKMEKYGGMSSFVQNKLVKSKNSKLGATLCSRILTSAKDLKRIPEVFSITTSKVSQLDVVITGSITNVHDEDGGSYTKREFIQLLNDELAGSGVRLVLRGRVSRATRFLVCDTGGTSNLAEALYINEQREASGGTEPEIIICTSDEFLCAIMDMCGKTAEVK</sequence>
<evidence type="ECO:0000313" key="1">
    <source>
        <dbReference type="EMBL" id="OUP70644.1"/>
    </source>
</evidence>
<protein>
    <submittedName>
        <fullName evidence="1">Uncharacterized protein</fullName>
    </submittedName>
</protein>